<protein>
    <submittedName>
        <fullName evidence="2">Uncharacterized protein</fullName>
    </submittedName>
</protein>
<dbReference type="EMBL" id="JACHJB010000002">
    <property type="protein sequence ID" value="MBB6347320.1"/>
    <property type="molecule type" value="Genomic_DNA"/>
</dbReference>
<feature type="transmembrane region" description="Helical" evidence="1">
    <location>
        <begin position="6"/>
        <end position="22"/>
    </location>
</feature>
<evidence type="ECO:0000256" key="1">
    <source>
        <dbReference type="SAM" id="Phobius"/>
    </source>
</evidence>
<keyword evidence="1" id="KW-0812">Transmembrane</keyword>
<gene>
    <name evidence="2" type="ORF">FHU36_003865</name>
</gene>
<evidence type="ECO:0000313" key="3">
    <source>
        <dbReference type="Proteomes" id="UP000583800"/>
    </source>
</evidence>
<keyword evidence="1" id="KW-1133">Transmembrane helix</keyword>
<sequence>MECLWSIVFAVMVLVAAMWWRMSRSAHVRRRKDS</sequence>
<reference evidence="2 3" key="1">
    <citation type="submission" date="2020-08" db="EMBL/GenBank/DDBJ databases">
        <title>Sequencing the genomes of 1000 actinobacteria strains.</title>
        <authorList>
            <person name="Klenk H.-P."/>
        </authorList>
    </citation>
    <scope>NUCLEOTIDE SEQUENCE [LARGE SCALE GENOMIC DNA]</scope>
    <source>
        <strain evidence="2 3">DSM 45913</strain>
    </source>
</reference>
<dbReference type="Proteomes" id="UP000583800">
    <property type="component" value="Unassembled WGS sequence"/>
</dbReference>
<organism evidence="2 3">
    <name type="scientific">Nonomuraea muscovyensis</name>
    <dbReference type="NCBI Taxonomy" id="1124761"/>
    <lineage>
        <taxon>Bacteria</taxon>
        <taxon>Bacillati</taxon>
        <taxon>Actinomycetota</taxon>
        <taxon>Actinomycetes</taxon>
        <taxon>Streptosporangiales</taxon>
        <taxon>Streptosporangiaceae</taxon>
        <taxon>Nonomuraea</taxon>
    </lineage>
</organism>
<name>A0A7X0C2H2_9ACTN</name>
<keyword evidence="3" id="KW-1185">Reference proteome</keyword>
<proteinExistence type="predicted"/>
<comment type="caution">
    <text evidence="2">The sequence shown here is derived from an EMBL/GenBank/DDBJ whole genome shotgun (WGS) entry which is preliminary data.</text>
</comment>
<accession>A0A7X0C2H2</accession>
<evidence type="ECO:0000313" key="2">
    <source>
        <dbReference type="EMBL" id="MBB6347320.1"/>
    </source>
</evidence>
<dbReference type="AlphaFoldDB" id="A0A7X0C2H2"/>
<keyword evidence="1" id="KW-0472">Membrane</keyword>